<dbReference type="InterPro" id="IPR050266">
    <property type="entry name" value="AB_hydrolase_sf"/>
</dbReference>
<protein>
    <submittedName>
        <fullName evidence="2">Alpha/beta hydrolase family protein</fullName>
    </submittedName>
</protein>
<dbReference type="GO" id="GO:0016787">
    <property type="term" value="F:hydrolase activity"/>
    <property type="evidence" value="ECO:0007669"/>
    <property type="project" value="UniProtKB-KW"/>
</dbReference>
<evidence type="ECO:0000313" key="3">
    <source>
        <dbReference type="Proteomes" id="UP000031829"/>
    </source>
</evidence>
<gene>
    <name evidence="2" type="ORF">BG04_4994</name>
</gene>
<dbReference type="AlphaFoldDB" id="A0A0B6AV27"/>
<reference evidence="2 3" key="1">
    <citation type="journal article" date="2015" name="Genome Announc.">
        <title>Complete genome sequences for 35 biothreat assay-relevant bacillus species.</title>
        <authorList>
            <person name="Johnson S.L."/>
            <person name="Daligault H.E."/>
            <person name="Davenport K.W."/>
            <person name="Jaissle J."/>
            <person name="Frey K.G."/>
            <person name="Ladner J.T."/>
            <person name="Broomall S.M."/>
            <person name="Bishop-Lilly K.A."/>
            <person name="Bruce D.C."/>
            <person name="Gibbons H.S."/>
            <person name="Coyne S.R."/>
            <person name="Lo C.C."/>
            <person name="Meincke L."/>
            <person name="Munk A.C."/>
            <person name="Koroleva G.I."/>
            <person name="Rosenzweig C.N."/>
            <person name="Palacios G.F."/>
            <person name="Redden C.L."/>
            <person name="Minogue T.D."/>
            <person name="Chain P.S."/>
        </authorList>
    </citation>
    <scope>NUCLEOTIDE SEQUENCE [LARGE SCALE GENOMIC DNA]</scope>
    <source>
        <strain evidence="3">ATCC 14581 / DSM 32 / JCM 2506 / NBRC 15308 / NCIMB 9376 / NCTC 10342 / NRRL B-14308 / VKM B-512</strain>
    </source>
</reference>
<dbReference type="RefSeq" id="WP_016764310.1">
    <property type="nucleotide sequence ID" value="NZ_BCVB01000015.1"/>
</dbReference>
<dbReference type="InterPro" id="IPR000073">
    <property type="entry name" value="AB_hydrolase_1"/>
</dbReference>
<dbReference type="PRINTS" id="PR00111">
    <property type="entry name" value="ABHYDROLASE"/>
</dbReference>
<proteinExistence type="predicted"/>
<sequence>MNYFIHVTPKTKLFVRDIGKGEPVLFLHGWPVNAKMYEYQFTTLPACGIRCIAPDLRGFGKSDAPFTGYSYNQLADDIRMLVERLELKNYTLVGFSMGGAIAIRYMSRHLGYGVKKLILLGAAAPSFIQKTDFPYGLPSEEVNTIIQNTYRDRPNMLEEFGKKFFNQPTSSAFKGWFQDLGLEASGHGTIKTAVSLRDEDLREDLSQIFAETYILHGKKDQICPFDLAKVMNRHISFSTLLPFENSGHGLFYDEREKVNDTLIELIAQSSAYK</sequence>
<dbReference type="GeneID" id="93642964"/>
<keyword evidence="1 2" id="KW-0378">Hydrolase</keyword>
<dbReference type="KEGG" id="bmeg:BG04_4994"/>
<dbReference type="HOGENOM" id="CLU_020336_12_3_9"/>
<dbReference type="PANTHER" id="PTHR43798:SF31">
    <property type="entry name" value="AB HYDROLASE SUPERFAMILY PROTEIN YCLE"/>
    <property type="match status" value="1"/>
</dbReference>
<name>A0A0B6AV27_PRIM2</name>
<evidence type="ECO:0000313" key="2">
    <source>
        <dbReference type="EMBL" id="AJI24528.1"/>
    </source>
</evidence>
<dbReference type="Pfam" id="PF00561">
    <property type="entry name" value="Abhydrolase_1"/>
    <property type="match status" value="1"/>
</dbReference>
<accession>A0A0B6AV27</accession>
<organism evidence="2 3">
    <name type="scientific">Priestia megaterium (strain ATCC 14581 / DSM 32 / CCUG 1817 / JCM 2506 / NBRC 15308 / NCIMB 9376 / NCTC 10342 / NRRL B-14308 / VKM B-512 / Ford 19)</name>
    <name type="common">Bacillus megaterium</name>
    <dbReference type="NCBI Taxonomy" id="1348623"/>
    <lineage>
        <taxon>Bacteria</taxon>
        <taxon>Bacillati</taxon>
        <taxon>Bacillota</taxon>
        <taxon>Bacilli</taxon>
        <taxon>Bacillales</taxon>
        <taxon>Bacillaceae</taxon>
        <taxon>Priestia</taxon>
    </lineage>
</organism>
<dbReference type="GO" id="GO:0016020">
    <property type="term" value="C:membrane"/>
    <property type="evidence" value="ECO:0007669"/>
    <property type="project" value="TreeGrafter"/>
</dbReference>
<dbReference type="SUPFAM" id="SSF53474">
    <property type="entry name" value="alpha/beta-Hydrolases"/>
    <property type="match status" value="1"/>
</dbReference>
<evidence type="ECO:0000256" key="1">
    <source>
        <dbReference type="ARBA" id="ARBA00022801"/>
    </source>
</evidence>
<dbReference type="Proteomes" id="UP000031829">
    <property type="component" value="Chromosome"/>
</dbReference>
<dbReference type="InterPro" id="IPR029058">
    <property type="entry name" value="AB_hydrolase_fold"/>
</dbReference>
<dbReference type="EMBL" id="CP009920">
    <property type="protein sequence ID" value="AJI24528.1"/>
    <property type="molecule type" value="Genomic_DNA"/>
</dbReference>
<dbReference type="Gene3D" id="3.40.50.1820">
    <property type="entry name" value="alpha/beta hydrolase"/>
    <property type="match status" value="1"/>
</dbReference>
<dbReference type="PANTHER" id="PTHR43798">
    <property type="entry name" value="MONOACYLGLYCEROL LIPASE"/>
    <property type="match status" value="1"/>
</dbReference>